<gene>
    <name evidence="1" type="ORF">Vadar_020980</name>
</gene>
<reference evidence="1 2" key="1">
    <citation type="journal article" date="2021" name="Hortic Res">
        <title>High-quality reference genome and annotation aids understanding of berry development for evergreen blueberry (Vaccinium darrowii).</title>
        <authorList>
            <person name="Yu J."/>
            <person name="Hulse-Kemp A.M."/>
            <person name="Babiker E."/>
            <person name="Staton M."/>
        </authorList>
    </citation>
    <scope>NUCLEOTIDE SEQUENCE [LARGE SCALE GENOMIC DNA]</scope>
    <source>
        <strain evidence="2">cv. NJ 8807/NJ 8810</strain>
        <tissue evidence="1">Young leaf</tissue>
    </source>
</reference>
<comment type="caution">
    <text evidence="1">The sequence shown here is derived from an EMBL/GenBank/DDBJ whole genome shotgun (WGS) entry which is preliminary data.</text>
</comment>
<evidence type="ECO:0000313" key="1">
    <source>
        <dbReference type="EMBL" id="KAH7861048.1"/>
    </source>
</evidence>
<protein>
    <submittedName>
        <fullName evidence="1">Uncharacterized protein</fullName>
    </submittedName>
</protein>
<accession>A0ACB7Z6S5</accession>
<dbReference type="EMBL" id="CM037154">
    <property type="protein sequence ID" value="KAH7861048.1"/>
    <property type="molecule type" value="Genomic_DNA"/>
</dbReference>
<sequence>MPVDYMKFLAVSTMTRRLAPHSEWRTAMSSPWLVNFEKNSGVFSLVDPYHNDKYHVRVPKSFENVQLCYCKDGWLLMCQLSTTTNPEDRYQPRLIFFNPFTEETIIYPTFPFLKFYLSQFGFSSSPSSSNCAVVAVSWSNFFKVGIYTSRSREEEWRYFVVQVNIPIFPLDFMSYPIFVDGAFYFMSKEGRLGVLRTEGSDDNDGFSWEILETTPCKFWRSRNFLVECDGELLFVFVAHCDERRVEVFKLNSNTLVWERVHSLGNRTLYISHSSALSAEAKIPKMEEKIYLPRFYEQAIVSYSLATGLYHYSSGSEEGSLEDYYGTRHQPFSGWIVPRWL</sequence>
<name>A0ACB7Z6S5_9ERIC</name>
<dbReference type="Proteomes" id="UP000828048">
    <property type="component" value="Chromosome 4"/>
</dbReference>
<keyword evidence="2" id="KW-1185">Reference proteome</keyword>
<organism evidence="1 2">
    <name type="scientific">Vaccinium darrowii</name>
    <dbReference type="NCBI Taxonomy" id="229202"/>
    <lineage>
        <taxon>Eukaryota</taxon>
        <taxon>Viridiplantae</taxon>
        <taxon>Streptophyta</taxon>
        <taxon>Embryophyta</taxon>
        <taxon>Tracheophyta</taxon>
        <taxon>Spermatophyta</taxon>
        <taxon>Magnoliopsida</taxon>
        <taxon>eudicotyledons</taxon>
        <taxon>Gunneridae</taxon>
        <taxon>Pentapetalae</taxon>
        <taxon>asterids</taxon>
        <taxon>Ericales</taxon>
        <taxon>Ericaceae</taxon>
        <taxon>Vaccinioideae</taxon>
        <taxon>Vaccinieae</taxon>
        <taxon>Vaccinium</taxon>
    </lineage>
</organism>
<proteinExistence type="predicted"/>
<evidence type="ECO:0000313" key="2">
    <source>
        <dbReference type="Proteomes" id="UP000828048"/>
    </source>
</evidence>